<dbReference type="SUPFAM" id="SSF50494">
    <property type="entry name" value="Trypsin-like serine proteases"/>
    <property type="match status" value="2"/>
</dbReference>
<dbReference type="RefSeq" id="XP_020432136.1">
    <property type="nucleotide sequence ID" value="XM_020577688.1"/>
</dbReference>
<dbReference type="AlphaFoldDB" id="D3BDN5"/>
<reference evidence="3 4" key="1">
    <citation type="journal article" date="2011" name="Genome Res.">
        <title>Phylogeny-wide analysis of social amoeba genomes highlights ancient origins for complex intercellular communication.</title>
        <authorList>
            <person name="Heidel A.J."/>
            <person name="Lawal H.M."/>
            <person name="Felder M."/>
            <person name="Schilde C."/>
            <person name="Helps N.R."/>
            <person name="Tunggal B."/>
            <person name="Rivero F."/>
            <person name="John U."/>
            <person name="Schleicher M."/>
            <person name="Eichinger L."/>
            <person name="Platzer M."/>
            <person name="Noegel A.A."/>
            <person name="Schaap P."/>
            <person name="Gloeckner G."/>
        </authorList>
    </citation>
    <scope>NUCLEOTIDE SEQUENCE [LARGE SCALE GENOMIC DNA]</scope>
    <source>
        <strain evidence="4">ATCC 26659 / Pp 5 / PN500</strain>
    </source>
</reference>
<protein>
    <recommendedName>
        <fullName evidence="5">Serine protease</fullName>
    </recommendedName>
</protein>
<proteinExistence type="predicted"/>
<gene>
    <name evidence="3" type="ORF">PPL_06837</name>
</gene>
<comment type="caution">
    <text evidence="3">The sequence shown here is derived from an EMBL/GenBank/DDBJ whole genome shotgun (WGS) entry which is preliminary data.</text>
</comment>
<dbReference type="EMBL" id="ADBJ01000031">
    <property type="protein sequence ID" value="EFA80016.1"/>
    <property type="molecule type" value="Genomic_DNA"/>
</dbReference>
<accession>D3BDN5</accession>
<keyword evidence="2" id="KW-0732">Signal</keyword>
<evidence type="ECO:0000256" key="2">
    <source>
        <dbReference type="SAM" id="SignalP"/>
    </source>
</evidence>
<keyword evidence="4" id="KW-1185">Reference proteome</keyword>
<feature type="region of interest" description="Disordered" evidence="1">
    <location>
        <begin position="242"/>
        <end position="261"/>
    </location>
</feature>
<organism evidence="3 4">
    <name type="scientific">Heterostelium pallidum (strain ATCC 26659 / Pp 5 / PN500)</name>
    <name type="common">Cellular slime mold</name>
    <name type="synonym">Polysphondylium pallidum</name>
    <dbReference type="NCBI Taxonomy" id="670386"/>
    <lineage>
        <taxon>Eukaryota</taxon>
        <taxon>Amoebozoa</taxon>
        <taxon>Evosea</taxon>
        <taxon>Eumycetozoa</taxon>
        <taxon>Dictyostelia</taxon>
        <taxon>Acytosteliales</taxon>
        <taxon>Acytosteliaceae</taxon>
        <taxon>Heterostelium</taxon>
    </lineage>
</organism>
<sequence>MVFTNIHALLLGLAALGPILLGPLMSDMHEMGPILLTSGMSTTPCIGSTCVRSTTSTGSIWMGSNSTMSTNVESTSIESTRENFDHPWRLDGGKSLEPGCYYTFNEGIGPVVHTHQALTNFQKIEKTFNYEIRENMNNVVKNWKIYNIGNTFKIEGDLIGSLKTGQRAEITCTTNNKKSLMVIVRRPTHKYVTIKDIDSFSDVLSFQYILTFCCWFGRKSDIKESKDYEDIIQPVRLGRTAESSSLKEKEDETKSDDVKPVRSTTITLDSHSKIIGRRDLQYKETYENTSSAVGRIFVSFKVREEEYPVWCSGTGFCVKNDLVMTAGHVLAYPVNPNDPIETQEMQRNMKYEKIYIFFGPDATITSEIDLTNIDKEIMYELESCGRDFDQSFKDPLVFSGSNDQRYLWPTHNDLEVLRFKGTPPTDINILFPMIPTNDQEIEHYVMGYPGYIDLTKFLSDYKGTNDQDLEALYINVRKESRGFQRKTIFIGKVDNFKDNGITHSCPTLKGTAGGILAISQHERKFVGVHLGGTQETGKIALSVTHPLFWHLYRTFVLDDQFIQDNLVQLESYLNHIKDTSSRSISLIDERVFSAEGHHDKIFTLNSKSKINRPDQPDRDYYERSSKAVGRIFVRFTLPDQIEPEWNYGTGFCVKNNIVVTAGHFFEYPDTTKSNIHCKIYIYFGYDATIRREIFLDDIDKIDGIYELEMLCGDVSFIMLKFKDVPPPNQEYLFPSIPTNYLVSNHFVIGHPNLMYFKQFFNDFNGIIENAGHTFIDIMTSTRGFQLKTIFKGHIVELDNYILFHDCPTLPGTSGGILSNSQFQRSFIGIHLGGSSKTRNVALSVTHPLFWHLYRKFVLDDQFIQENLQHLKPYLNHFNYTFKHSSLVEEQKRLEDKNTERELGKKYKGHKSILDQITEEPHQKLSHPTLLRPTKKKSLLKLDSELKGNKI</sequence>
<dbReference type="InParanoid" id="D3BDN5"/>
<feature type="compositionally biased region" description="Basic and acidic residues" evidence="1">
    <location>
        <begin position="245"/>
        <end position="260"/>
    </location>
</feature>
<dbReference type="InterPro" id="IPR009003">
    <property type="entry name" value="Peptidase_S1_PA"/>
</dbReference>
<evidence type="ECO:0000256" key="1">
    <source>
        <dbReference type="SAM" id="MobiDB-lite"/>
    </source>
</evidence>
<feature type="chain" id="PRO_5003041590" description="Serine protease" evidence="2">
    <location>
        <begin position="22"/>
        <end position="950"/>
    </location>
</feature>
<dbReference type="Proteomes" id="UP000001396">
    <property type="component" value="Unassembled WGS sequence"/>
</dbReference>
<dbReference type="GeneID" id="31362318"/>
<feature type="signal peptide" evidence="2">
    <location>
        <begin position="1"/>
        <end position="21"/>
    </location>
</feature>
<name>D3BDN5_HETP5</name>
<evidence type="ECO:0000313" key="3">
    <source>
        <dbReference type="EMBL" id="EFA80016.1"/>
    </source>
</evidence>
<evidence type="ECO:0008006" key="5">
    <source>
        <dbReference type="Google" id="ProtNLM"/>
    </source>
</evidence>
<evidence type="ECO:0000313" key="4">
    <source>
        <dbReference type="Proteomes" id="UP000001396"/>
    </source>
</evidence>